<dbReference type="Proteomes" id="UP000335636">
    <property type="component" value="Unassembled WGS sequence"/>
</dbReference>
<evidence type="ECO:0000256" key="1">
    <source>
        <dbReference type="SAM" id="MobiDB-lite"/>
    </source>
</evidence>
<reference evidence="2" key="1">
    <citation type="submission" date="2019-04" db="EMBL/GenBank/DDBJ databases">
        <authorList>
            <person name="Alioto T."/>
            <person name="Alioto T."/>
        </authorList>
    </citation>
    <scope>NUCLEOTIDE SEQUENCE [LARGE SCALE GENOMIC DNA]</scope>
</reference>
<organism evidence="2 3">
    <name type="scientific">Marmota monax</name>
    <name type="common">Woodchuck</name>
    <dbReference type="NCBI Taxonomy" id="9995"/>
    <lineage>
        <taxon>Eukaryota</taxon>
        <taxon>Metazoa</taxon>
        <taxon>Chordata</taxon>
        <taxon>Craniata</taxon>
        <taxon>Vertebrata</taxon>
        <taxon>Euteleostomi</taxon>
        <taxon>Mammalia</taxon>
        <taxon>Eutheria</taxon>
        <taxon>Euarchontoglires</taxon>
        <taxon>Glires</taxon>
        <taxon>Rodentia</taxon>
        <taxon>Sciuromorpha</taxon>
        <taxon>Sciuridae</taxon>
        <taxon>Xerinae</taxon>
        <taxon>Marmotini</taxon>
        <taxon>Marmota</taxon>
    </lineage>
</organism>
<evidence type="ECO:0000313" key="3">
    <source>
        <dbReference type="Proteomes" id="UP000335636"/>
    </source>
</evidence>
<sequence length="77" mass="8170">PRQAHYRLVDPCGDQAGPGTGLPTMPRTMPTHHSATSPNRPPKAIVWPPLSAPSLKVFTDMNPVEDVVESNGGDDVG</sequence>
<feature type="non-terminal residue" evidence="2">
    <location>
        <position position="77"/>
    </location>
</feature>
<feature type="region of interest" description="Disordered" evidence="1">
    <location>
        <begin position="1"/>
        <end position="43"/>
    </location>
</feature>
<feature type="non-terminal residue" evidence="2">
    <location>
        <position position="1"/>
    </location>
</feature>
<keyword evidence="3" id="KW-1185">Reference proteome</keyword>
<proteinExistence type="predicted"/>
<accession>A0A5E4B7B6</accession>
<comment type="caution">
    <text evidence="2">The sequence shown here is derived from an EMBL/GenBank/DDBJ whole genome shotgun (WGS) entry which is preliminary data.</text>
</comment>
<name>A0A5E4B7B6_MARMO</name>
<protein>
    <submittedName>
        <fullName evidence="2">Uncharacterized protein</fullName>
    </submittedName>
</protein>
<gene>
    <name evidence="2" type="ORF">MONAX_5E023416</name>
</gene>
<evidence type="ECO:0000313" key="2">
    <source>
        <dbReference type="EMBL" id="VTJ64741.1"/>
    </source>
</evidence>
<dbReference type="AlphaFoldDB" id="A0A5E4B7B6"/>
<dbReference type="EMBL" id="CABDUW010000276">
    <property type="protein sequence ID" value="VTJ64741.1"/>
    <property type="molecule type" value="Genomic_DNA"/>
</dbReference>